<dbReference type="AlphaFoldDB" id="A0A545SLP9"/>
<proteinExistence type="predicted"/>
<dbReference type="Pfam" id="PF06748">
    <property type="entry name" value="DUF1217"/>
    <property type="match status" value="1"/>
</dbReference>
<dbReference type="EMBL" id="VICH01000014">
    <property type="protein sequence ID" value="TQV65903.1"/>
    <property type="molecule type" value="Genomic_DNA"/>
</dbReference>
<gene>
    <name evidence="1" type="ORF">FIL88_15560</name>
</gene>
<protein>
    <submittedName>
        <fullName evidence="1">DUF1217 domain-containing protein</fullName>
    </submittedName>
</protein>
<dbReference type="RefSeq" id="WP_142854796.1">
    <property type="nucleotide sequence ID" value="NZ_FXWW01000009.1"/>
</dbReference>
<dbReference type="InterPro" id="IPR010626">
    <property type="entry name" value="DUF1217"/>
</dbReference>
<dbReference type="SUPFAM" id="SSF158837">
    <property type="entry name" value="AGR C 984p-like"/>
    <property type="match status" value="1"/>
</dbReference>
<dbReference type="OrthoDB" id="7824597at2"/>
<keyword evidence="2" id="KW-1185">Reference proteome</keyword>
<sequence>MSFQPVIPFSGAAGWSFLQRTKETQQTAFESSAVLQRDVKYFEEKIGNIDTAEQLVSDRRLLSVALGAYGLNDDINNTYFIQKVLEDGTIDPSALSNKLSDKRYYEMAKDFGFGDLGIPSTQISDFGVKTIDSYKERQFEIAVGNQSQDMRLAMSLERDLSNIINKTTSESGKWFSVMGNPPLRQVFETALGLPTSFGTLDIDKQLGIFQEKSERYFGDQTVDQFKDPDRLDELTRLFLARSQIAQGAAAYSSNSIALTLLQNI</sequence>
<dbReference type="InterPro" id="IPR023157">
    <property type="entry name" value="AGR-C-984p-like_sf"/>
</dbReference>
<evidence type="ECO:0000313" key="1">
    <source>
        <dbReference type="EMBL" id="TQV65903.1"/>
    </source>
</evidence>
<comment type="caution">
    <text evidence="1">The sequence shown here is derived from an EMBL/GenBank/DDBJ whole genome shotgun (WGS) entry which is preliminary data.</text>
</comment>
<evidence type="ECO:0000313" key="2">
    <source>
        <dbReference type="Proteomes" id="UP000315816"/>
    </source>
</evidence>
<organism evidence="1 2">
    <name type="scientific">Aliiroseovarius halocynthiae</name>
    <dbReference type="NCBI Taxonomy" id="985055"/>
    <lineage>
        <taxon>Bacteria</taxon>
        <taxon>Pseudomonadati</taxon>
        <taxon>Pseudomonadota</taxon>
        <taxon>Alphaproteobacteria</taxon>
        <taxon>Rhodobacterales</taxon>
        <taxon>Paracoccaceae</taxon>
        <taxon>Aliiroseovarius</taxon>
    </lineage>
</organism>
<accession>A0A545SLP9</accession>
<name>A0A545SLP9_9RHOB</name>
<reference evidence="1 2" key="1">
    <citation type="submission" date="2019-06" db="EMBL/GenBank/DDBJ databases">
        <title>A novel species of marine bacteria.</title>
        <authorList>
            <person name="Wang Y."/>
        </authorList>
    </citation>
    <scope>NUCLEOTIDE SEQUENCE [LARGE SCALE GENOMIC DNA]</scope>
    <source>
        <strain evidence="1 2">MA1-10</strain>
    </source>
</reference>
<dbReference type="Proteomes" id="UP000315816">
    <property type="component" value="Unassembled WGS sequence"/>
</dbReference>
<dbReference type="Gene3D" id="1.10.3700.10">
    <property type="entry name" value="AGR C 984p-like"/>
    <property type="match status" value="1"/>
</dbReference>